<dbReference type="EMBL" id="CP048685">
    <property type="protein sequence ID" value="QPJ61446.1"/>
    <property type="molecule type" value="Genomic_DNA"/>
</dbReference>
<reference evidence="2 3" key="1">
    <citation type="submission" date="2020-02" db="EMBL/GenBank/DDBJ databases">
        <title>Genomic and physiological characterization of two novel Nitrospinaceae genera.</title>
        <authorList>
            <person name="Mueller A.J."/>
            <person name="Jung M.-Y."/>
            <person name="Strachan C.R."/>
            <person name="Herbold C.W."/>
            <person name="Kirkegaard R.H."/>
            <person name="Daims H."/>
        </authorList>
    </citation>
    <scope>NUCLEOTIDE SEQUENCE [LARGE SCALE GENOMIC DNA]</scope>
    <source>
        <strain evidence="2">EB</strain>
    </source>
</reference>
<feature type="chain" id="PRO_5032632815" evidence="1">
    <location>
        <begin position="24"/>
        <end position="98"/>
    </location>
</feature>
<proteinExistence type="predicted"/>
<dbReference type="Proteomes" id="UP000594688">
    <property type="component" value="Chromosome"/>
</dbReference>
<dbReference type="KEGG" id="nli:G3M70_05900"/>
<organism evidence="2 3">
    <name type="scientific">Candidatus Nitronauta litoralis</name>
    <dbReference type="NCBI Taxonomy" id="2705533"/>
    <lineage>
        <taxon>Bacteria</taxon>
        <taxon>Pseudomonadati</taxon>
        <taxon>Nitrospinota/Tectimicrobiota group</taxon>
        <taxon>Nitrospinota</taxon>
        <taxon>Nitrospinia</taxon>
        <taxon>Nitrospinales</taxon>
        <taxon>Nitrospinaceae</taxon>
        <taxon>Candidatus Nitronauta</taxon>
    </lineage>
</organism>
<name>A0A7T0BV83_9BACT</name>
<accession>A0A7T0BV83</accession>
<keyword evidence="1" id="KW-0732">Signal</keyword>
<sequence length="98" mass="11059">MNRTAISIVITFLVFFLASPALSKSTHPIPDNTPENQSEKIERSSALDLAYFPVSSTGTNKPGSVQSTNPKAKKLDRKLIKKIRKLLKKKRRHRRCLV</sequence>
<evidence type="ECO:0000313" key="2">
    <source>
        <dbReference type="EMBL" id="QPJ61446.1"/>
    </source>
</evidence>
<evidence type="ECO:0000313" key="3">
    <source>
        <dbReference type="Proteomes" id="UP000594688"/>
    </source>
</evidence>
<protein>
    <submittedName>
        <fullName evidence="2">Uncharacterized protein</fullName>
    </submittedName>
</protein>
<feature type="signal peptide" evidence="1">
    <location>
        <begin position="1"/>
        <end position="23"/>
    </location>
</feature>
<dbReference type="AlphaFoldDB" id="A0A7T0BV83"/>
<evidence type="ECO:0000256" key="1">
    <source>
        <dbReference type="SAM" id="SignalP"/>
    </source>
</evidence>
<gene>
    <name evidence="2" type="ORF">G3M70_05900</name>
</gene>